<feature type="compositionally biased region" description="Basic and acidic residues" evidence="1">
    <location>
        <begin position="27"/>
        <end position="39"/>
    </location>
</feature>
<accession>W2CZD3</accession>
<keyword evidence="3" id="KW-1185">Reference proteome</keyword>
<organism evidence="2 3">
    <name type="scientific">Tannerella sp. oral taxon BU063 isolate Cell 6/7/9</name>
    <dbReference type="NCBI Taxonomy" id="1411021"/>
    <lineage>
        <taxon>Bacteria</taxon>
        <taxon>Pseudomonadati</taxon>
        <taxon>Bacteroidota</taxon>
        <taxon>Bacteroidia</taxon>
        <taxon>Bacteroidales</taxon>
        <taxon>Tannerellaceae</taxon>
        <taxon>Tannerella</taxon>
    </lineage>
</organism>
<gene>
    <name evidence="2" type="ORF">T231_00220</name>
</gene>
<comment type="caution">
    <text evidence="2">The sequence shown here is derived from an EMBL/GenBank/DDBJ whole genome shotgun (WGS) entry which is preliminary data.</text>
</comment>
<sequence length="91" mass="9856">KDGAAGKSVYQSWLDSGQTGSEADFVEDMKGEPGKKGDTGKSAYDLWKEQGNEGTVTDFFESMRGPKGDPLKASTRTVTLDVAGWPSDRHR</sequence>
<name>W2CZD3_9BACT</name>
<evidence type="ECO:0000313" key="2">
    <source>
        <dbReference type="EMBL" id="ETK11896.1"/>
    </source>
</evidence>
<dbReference type="AlphaFoldDB" id="W2CZD3"/>
<reference evidence="2 3" key="1">
    <citation type="submission" date="2013-11" db="EMBL/GenBank/DDBJ databases">
        <title>Single cell genomics of uncultured Tannerella BU063 (oral taxon 286).</title>
        <authorList>
            <person name="Beall C.J."/>
            <person name="Campbell A.G."/>
            <person name="Griffen A.L."/>
            <person name="Podar M."/>
            <person name="Leys E.J."/>
        </authorList>
    </citation>
    <scope>NUCLEOTIDE SEQUENCE [LARGE SCALE GENOMIC DNA]</scope>
    <source>
        <strain evidence="2">Cell 6/7/9</strain>
    </source>
</reference>
<dbReference type="Proteomes" id="UP000018874">
    <property type="component" value="Unassembled WGS sequence"/>
</dbReference>
<evidence type="ECO:0000313" key="3">
    <source>
        <dbReference type="Proteomes" id="UP000018874"/>
    </source>
</evidence>
<evidence type="ECO:0000256" key="1">
    <source>
        <dbReference type="SAM" id="MobiDB-lite"/>
    </source>
</evidence>
<proteinExistence type="predicted"/>
<feature type="non-terminal residue" evidence="2">
    <location>
        <position position="91"/>
    </location>
</feature>
<feature type="region of interest" description="Disordered" evidence="1">
    <location>
        <begin position="1"/>
        <end position="42"/>
    </location>
</feature>
<protein>
    <submittedName>
        <fullName evidence="2">Uncharacterized protein</fullName>
    </submittedName>
</protein>
<feature type="compositionally biased region" description="Polar residues" evidence="1">
    <location>
        <begin position="9"/>
        <end position="21"/>
    </location>
</feature>
<feature type="non-terminal residue" evidence="2">
    <location>
        <position position="1"/>
    </location>
</feature>
<dbReference type="EMBL" id="AYYD01000047">
    <property type="protein sequence ID" value="ETK11896.1"/>
    <property type="molecule type" value="Genomic_DNA"/>
</dbReference>